<sequence>MWFAIVVIGVATFALRFSFIYLFGRVDEVPPRVRRALRFVPPAVLAALVAPALVTIDPDIGVVASLADERLAAGLVAAGVAWRTENLFLTIAVGMGALWLLRFGFGMGL</sequence>
<protein>
    <submittedName>
        <fullName evidence="2">Branched-chain amino acid ABC transporter permease</fullName>
    </submittedName>
</protein>
<dbReference type="KEGG" id="hdf:AArcSl_1232"/>
<dbReference type="AlphaFoldDB" id="A0A343TIE3"/>
<organism evidence="2 3">
    <name type="scientific">Halalkaliarchaeum desulfuricum</name>
    <dbReference type="NCBI Taxonomy" id="2055893"/>
    <lineage>
        <taxon>Archaea</taxon>
        <taxon>Methanobacteriati</taxon>
        <taxon>Methanobacteriota</taxon>
        <taxon>Stenosarchaea group</taxon>
        <taxon>Halobacteria</taxon>
        <taxon>Halobacteriales</taxon>
        <taxon>Haloferacaceae</taxon>
        <taxon>Halalkaliarchaeum</taxon>
    </lineage>
</organism>
<dbReference type="Proteomes" id="UP000263012">
    <property type="component" value="Chromosome"/>
</dbReference>
<feature type="transmembrane region" description="Helical" evidence="1">
    <location>
        <begin position="36"/>
        <end position="56"/>
    </location>
</feature>
<keyword evidence="1" id="KW-1133">Transmembrane helix</keyword>
<reference evidence="3" key="1">
    <citation type="submission" date="2017-11" db="EMBL/GenBank/DDBJ databases">
        <title>Phenotypic and genomic properties of facultatively anaerobic sulfur-reducing natronoarchaea from hypersaline soda lakes.</title>
        <authorList>
            <person name="Sorokin D.Y."/>
            <person name="Kublanov I.V."/>
            <person name="Roman P."/>
            <person name="Sinninghe Damste J.S."/>
            <person name="Golyshin P.N."/>
            <person name="Rojo D."/>
            <person name="Ciordia S."/>
            <person name="Mena M.D.C."/>
            <person name="Ferrer M."/>
            <person name="Messina E."/>
            <person name="Smedile F."/>
            <person name="La Spada G."/>
            <person name="La Cono V."/>
            <person name="Yakimov M.M."/>
        </authorList>
    </citation>
    <scope>NUCLEOTIDE SEQUENCE [LARGE SCALE GENOMIC DNA]</scope>
    <source>
        <strain evidence="3">AArc-Sl</strain>
    </source>
</reference>
<dbReference type="EMBL" id="CP025066">
    <property type="protein sequence ID" value="AUX08865.1"/>
    <property type="molecule type" value="Genomic_DNA"/>
</dbReference>
<evidence type="ECO:0000256" key="1">
    <source>
        <dbReference type="SAM" id="Phobius"/>
    </source>
</evidence>
<gene>
    <name evidence="2" type="ORF">AArcSl_1232</name>
</gene>
<dbReference type="InterPro" id="IPR008407">
    <property type="entry name" value="Brnchd-chn_aa_trnsp_AzlD"/>
</dbReference>
<keyword evidence="1" id="KW-0472">Membrane</keyword>
<name>A0A343TIE3_9EURY</name>
<accession>A0A343TIE3</accession>
<keyword evidence="1" id="KW-0812">Transmembrane</keyword>
<proteinExistence type="predicted"/>
<keyword evidence="3" id="KW-1185">Reference proteome</keyword>
<evidence type="ECO:0000313" key="2">
    <source>
        <dbReference type="EMBL" id="AUX08865.1"/>
    </source>
</evidence>
<feature type="transmembrane region" description="Helical" evidence="1">
    <location>
        <begin position="87"/>
        <end position="105"/>
    </location>
</feature>
<dbReference type="Pfam" id="PF05437">
    <property type="entry name" value="AzlD"/>
    <property type="match status" value="1"/>
</dbReference>
<evidence type="ECO:0000313" key="3">
    <source>
        <dbReference type="Proteomes" id="UP000263012"/>
    </source>
</evidence>
<feature type="transmembrane region" description="Helical" evidence="1">
    <location>
        <begin position="6"/>
        <end position="24"/>
    </location>
</feature>